<dbReference type="AlphaFoldDB" id="A0ABD1DQQ1"/>
<evidence type="ECO:0000256" key="3">
    <source>
        <dbReference type="ARBA" id="ARBA00022989"/>
    </source>
</evidence>
<feature type="transmembrane region" description="Helical" evidence="5">
    <location>
        <begin position="224"/>
        <end position="240"/>
    </location>
</feature>
<dbReference type="InterPro" id="IPR013057">
    <property type="entry name" value="AA_transpt_TM"/>
</dbReference>
<keyword evidence="3 5" id="KW-1133">Transmembrane helix</keyword>
<evidence type="ECO:0000259" key="6">
    <source>
        <dbReference type="Pfam" id="PF01490"/>
    </source>
</evidence>
<sequence length="434" mass="48415">MASEETLHRSDAEYNPFEHRVVDKPNSTTGTLLHVIKGSLGTGIMAMPLAFKQGGLLFGTVGTVAICAIYAHCVHLLVSTSQKASKRKRVPLLGFSETAEAVFSNGPRGVRPLATLATRYVDVMILIQSFLSFCLYLVFIAKTLKDVLYNQQQIDWDTRIYILLVLIPAVVITQVRELKYLVPFSGFANAIMITAIGIVLYFVLSEPLEIEDRNMFPQWSTLPSFISTVLFAIQGIRYILPIENKMKHPEDFLAKFGVINIAITFLTALYIVMGFFGYAQYGDRTQGSVTLNLPSENALAESTRLLAAIAVLLTLGLSYYVPMEIMWNKLEEMVQVKYHNWAQIGMRFAVLIVLAAIAIGAPEIEPFVGLVGSFGSGTLVVLYPVAMDVIFRWPNGFGWMKWHLIKNVVLFVFGLLVLIFGTYSSIKNIVDIYR</sequence>
<reference evidence="7 8" key="1">
    <citation type="submission" date="2024-05" db="EMBL/GenBank/DDBJ databases">
        <title>Culex pipiens pipiens assembly and annotation.</title>
        <authorList>
            <person name="Alout H."/>
            <person name="Durand T."/>
        </authorList>
    </citation>
    <scope>NUCLEOTIDE SEQUENCE [LARGE SCALE GENOMIC DNA]</scope>
    <source>
        <strain evidence="7">HA-2024</strain>
        <tissue evidence="7">Whole body</tissue>
    </source>
</reference>
<feature type="transmembrane region" description="Helical" evidence="5">
    <location>
        <begin position="367"/>
        <end position="386"/>
    </location>
</feature>
<protein>
    <recommendedName>
        <fullName evidence="6">Amino acid transporter transmembrane domain-containing protein</fullName>
    </recommendedName>
</protein>
<dbReference type="PANTHER" id="PTHR22950">
    <property type="entry name" value="AMINO ACID TRANSPORTER"/>
    <property type="match status" value="1"/>
</dbReference>
<feature type="transmembrane region" description="Helical" evidence="5">
    <location>
        <begin position="55"/>
        <end position="78"/>
    </location>
</feature>
<evidence type="ECO:0000313" key="8">
    <source>
        <dbReference type="Proteomes" id="UP001562425"/>
    </source>
</evidence>
<proteinExistence type="predicted"/>
<feature type="transmembrane region" description="Helical" evidence="5">
    <location>
        <begin position="298"/>
        <end position="321"/>
    </location>
</feature>
<comment type="caution">
    <text evidence="7">The sequence shown here is derived from an EMBL/GenBank/DDBJ whole genome shotgun (WGS) entry which is preliminary data.</text>
</comment>
<dbReference type="Pfam" id="PF01490">
    <property type="entry name" value="Aa_trans"/>
    <property type="match status" value="1"/>
</dbReference>
<feature type="transmembrane region" description="Helical" evidence="5">
    <location>
        <begin position="341"/>
        <end position="361"/>
    </location>
</feature>
<comment type="subcellular location">
    <subcellularLocation>
        <location evidence="1">Membrane</location>
        <topology evidence="1">Multi-pass membrane protein</topology>
    </subcellularLocation>
</comment>
<evidence type="ECO:0000256" key="5">
    <source>
        <dbReference type="SAM" id="Phobius"/>
    </source>
</evidence>
<dbReference type="Proteomes" id="UP001562425">
    <property type="component" value="Unassembled WGS sequence"/>
</dbReference>
<gene>
    <name evidence="7" type="ORF">pipiens_006304</name>
</gene>
<keyword evidence="4 5" id="KW-0472">Membrane</keyword>
<organism evidence="7 8">
    <name type="scientific">Culex pipiens pipiens</name>
    <name type="common">Northern house mosquito</name>
    <dbReference type="NCBI Taxonomy" id="38569"/>
    <lineage>
        <taxon>Eukaryota</taxon>
        <taxon>Metazoa</taxon>
        <taxon>Ecdysozoa</taxon>
        <taxon>Arthropoda</taxon>
        <taxon>Hexapoda</taxon>
        <taxon>Insecta</taxon>
        <taxon>Pterygota</taxon>
        <taxon>Neoptera</taxon>
        <taxon>Endopterygota</taxon>
        <taxon>Diptera</taxon>
        <taxon>Nematocera</taxon>
        <taxon>Culicoidea</taxon>
        <taxon>Culicidae</taxon>
        <taxon>Culicinae</taxon>
        <taxon>Culicini</taxon>
        <taxon>Culex</taxon>
        <taxon>Culex</taxon>
    </lineage>
</organism>
<feature type="transmembrane region" description="Helical" evidence="5">
    <location>
        <begin position="159"/>
        <end position="175"/>
    </location>
</feature>
<evidence type="ECO:0000256" key="4">
    <source>
        <dbReference type="ARBA" id="ARBA00023136"/>
    </source>
</evidence>
<name>A0ABD1DQQ1_CULPP</name>
<evidence type="ECO:0000313" key="7">
    <source>
        <dbReference type="EMBL" id="KAL1401933.1"/>
    </source>
</evidence>
<dbReference type="EMBL" id="JBEHCU010003866">
    <property type="protein sequence ID" value="KAL1401933.1"/>
    <property type="molecule type" value="Genomic_DNA"/>
</dbReference>
<accession>A0ABD1DQQ1</accession>
<feature type="transmembrane region" description="Helical" evidence="5">
    <location>
        <begin position="407"/>
        <end position="426"/>
    </location>
</feature>
<dbReference type="GO" id="GO:0016020">
    <property type="term" value="C:membrane"/>
    <property type="evidence" value="ECO:0007669"/>
    <property type="project" value="UniProtKB-SubCell"/>
</dbReference>
<keyword evidence="2 5" id="KW-0812">Transmembrane</keyword>
<dbReference type="PANTHER" id="PTHR22950:SF494">
    <property type="entry name" value="GH04538P"/>
    <property type="match status" value="1"/>
</dbReference>
<feature type="transmembrane region" description="Helical" evidence="5">
    <location>
        <begin position="187"/>
        <end position="204"/>
    </location>
</feature>
<evidence type="ECO:0000256" key="1">
    <source>
        <dbReference type="ARBA" id="ARBA00004141"/>
    </source>
</evidence>
<feature type="transmembrane region" description="Helical" evidence="5">
    <location>
        <begin position="120"/>
        <end position="139"/>
    </location>
</feature>
<keyword evidence="8" id="KW-1185">Reference proteome</keyword>
<feature type="domain" description="Amino acid transporter transmembrane" evidence="6">
    <location>
        <begin position="26"/>
        <end position="426"/>
    </location>
</feature>
<evidence type="ECO:0000256" key="2">
    <source>
        <dbReference type="ARBA" id="ARBA00022692"/>
    </source>
</evidence>
<feature type="transmembrane region" description="Helical" evidence="5">
    <location>
        <begin position="252"/>
        <end position="278"/>
    </location>
</feature>